<dbReference type="EMBL" id="VAHF01000003">
    <property type="protein sequence ID" value="TXG67720.1"/>
    <property type="molecule type" value="Genomic_DNA"/>
</dbReference>
<proteinExistence type="predicted"/>
<reference evidence="2" key="1">
    <citation type="journal article" date="2019" name="Gigascience">
        <title>De novo genome assembly of the endangered Acer yangbiense, a plant species with extremely small populations endemic to Yunnan Province, China.</title>
        <authorList>
            <person name="Yang J."/>
            <person name="Wariss H.M."/>
            <person name="Tao L."/>
            <person name="Zhang R."/>
            <person name="Yun Q."/>
            <person name="Hollingsworth P."/>
            <person name="Dao Z."/>
            <person name="Luo G."/>
            <person name="Guo H."/>
            <person name="Ma Y."/>
            <person name="Sun W."/>
        </authorList>
    </citation>
    <scope>NUCLEOTIDE SEQUENCE [LARGE SCALE GENOMIC DNA]</scope>
    <source>
        <strain evidence="2">cv. Malutang</strain>
    </source>
</reference>
<keyword evidence="2" id="KW-1185">Reference proteome</keyword>
<comment type="caution">
    <text evidence="1">The sequence shown here is derived from an EMBL/GenBank/DDBJ whole genome shotgun (WGS) entry which is preliminary data.</text>
</comment>
<dbReference type="AlphaFoldDB" id="A0A5C7IEH7"/>
<protein>
    <submittedName>
        <fullName evidence="1">Uncharacterized protein</fullName>
    </submittedName>
</protein>
<name>A0A5C7IEH7_9ROSI</name>
<evidence type="ECO:0000313" key="1">
    <source>
        <dbReference type="EMBL" id="TXG67720.1"/>
    </source>
</evidence>
<sequence>MRLSQLPPLGRYSVDALKLPTVRPWHDDGQVGGWTQEYAGLKYGEQAMKSHCKDQNLLLHSSNSSYQEPQ</sequence>
<gene>
    <name evidence="1" type="ORF">EZV62_008995</name>
</gene>
<evidence type="ECO:0000313" key="2">
    <source>
        <dbReference type="Proteomes" id="UP000323000"/>
    </source>
</evidence>
<dbReference type="Proteomes" id="UP000323000">
    <property type="component" value="Chromosome 3"/>
</dbReference>
<dbReference type="OrthoDB" id="995539at2759"/>
<organism evidence="1 2">
    <name type="scientific">Acer yangbiense</name>
    <dbReference type="NCBI Taxonomy" id="1000413"/>
    <lineage>
        <taxon>Eukaryota</taxon>
        <taxon>Viridiplantae</taxon>
        <taxon>Streptophyta</taxon>
        <taxon>Embryophyta</taxon>
        <taxon>Tracheophyta</taxon>
        <taxon>Spermatophyta</taxon>
        <taxon>Magnoliopsida</taxon>
        <taxon>eudicotyledons</taxon>
        <taxon>Gunneridae</taxon>
        <taxon>Pentapetalae</taxon>
        <taxon>rosids</taxon>
        <taxon>malvids</taxon>
        <taxon>Sapindales</taxon>
        <taxon>Sapindaceae</taxon>
        <taxon>Hippocastanoideae</taxon>
        <taxon>Acereae</taxon>
        <taxon>Acer</taxon>
    </lineage>
</organism>
<accession>A0A5C7IEH7</accession>